<dbReference type="EMBL" id="CP073587">
    <property type="protein sequence ID" value="QUN05100.1"/>
    <property type="molecule type" value="Genomic_DNA"/>
</dbReference>
<accession>A0ABX7YQQ4</accession>
<name>A0ABX7YQQ4_9GAMM</name>
<feature type="chain" id="PRO_5045698476" evidence="1">
    <location>
        <begin position="27"/>
        <end position="218"/>
    </location>
</feature>
<gene>
    <name evidence="2" type="ORF">KDN34_12870</name>
</gene>
<keyword evidence="3" id="KW-1185">Reference proteome</keyword>
<reference evidence="2 3" key="1">
    <citation type="submission" date="2021-04" db="EMBL/GenBank/DDBJ databases">
        <title>Novel species identification of genus Shewanella.</title>
        <authorList>
            <person name="Liu G."/>
        </authorList>
    </citation>
    <scope>NUCLEOTIDE SEQUENCE [LARGE SCALE GENOMIC DNA]</scope>
    <source>
        <strain evidence="2 3">FJAT-54481</strain>
    </source>
</reference>
<evidence type="ECO:0000313" key="3">
    <source>
        <dbReference type="Proteomes" id="UP000679575"/>
    </source>
</evidence>
<evidence type="ECO:0000313" key="2">
    <source>
        <dbReference type="EMBL" id="QUN05100.1"/>
    </source>
</evidence>
<protein>
    <submittedName>
        <fullName evidence="2">Uncharacterized protein</fullName>
    </submittedName>
</protein>
<feature type="signal peptide" evidence="1">
    <location>
        <begin position="1"/>
        <end position="26"/>
    </location>
</feature>
<sequence length="218" mass="24371">MITLSKRLFSFTMLIICMVLMVRVQAATVEGATYTIISDNGFRDVKRSVDVRLDKKVSAEVLKTIALKLKNSELKKYERTFIAYYLPDMKVGAGAWATTHFDPELEVKILGLTADEEDKMARAAKSSSTDSVGIWMDDRPYAGATITIYRKNKKLYLESKYKDGSSSIEEMAESRTAVGTKLVEKGGNPHGEYFLLDKNGNLQAGGKNGIFLKYKKIK</sequence>
<keyword evidence="1" id="KW-0732">Signal</keyword>
<organism evidence="2 3">
    <name type="scientific">Shewanella yunxiaonensis</name>
    <dbReference type="NCBI Taxonomy" id="2829809"/>
    <lineage>
        <taxon>Bacteria</taxon>
        <taxon>Pseudomonadati</taxon>
        <taxon>Pseudomonadota</taxon>
        <taxon>Gammaproteobacteria</taxon>
        <taxon>Alteromonadales</taxon>
        <taxon>Shewanellaceae</taxon>
        <taxon>Shewanella</taxon>
    </lineage>
</organism>
<dbReference type="RefSeq" id="WP_212594150.1">
    <property type="nucleotide sequence ID" value="NZ_CP073587.1"/>
</dbReference>
<proteinExistence type="predicted"/>
<evidence type="ECO:0000256" key="1">
    <source>
        <dbReference type="SAM" id="SignalP"/>
    </source>
</evidence>
<dbReference type="Proteomes" id="UP000679575">
    <property type="component" value="Chromosome"/>
</dbReference>